<dbReference type="KEGG" id="vg:5536811"/>
<keyword evidence="5" id="KW-1139">Helical capsid protein</keyword>
<proteinExistence type="inferred from homology"/>
<dbReference type="GO" id="GO:0019029">
    <property type="term" value="C:helical viral capsid"/>
    <property type="evidence" value="ECO:0007669"/>
    <property type="project" value="UniProtKB-KW"/>
</dbReference>
<comment type="subcellular location">
    <subcellularLocation>
        <location evidence="2">Virion</location>
    </subcellularLocation>
</comment>
<dbReference type="Proteomes" id="UP000203903">
    <property type="component" value="Segment"/>
</dbReference>
<reference evidence="12 13" key="1">
    <citation type="journal article" date="2008" name="Arch. Virol.">
        <title>Complete nucleotide sequence of an isolate of coleus vein necrosis virus from verbena.</title>
        <authorList>
            <person name="Kraus J."/>
            <person name="Tzanetakis I.E."/>
            <person name="Putnam M.L."/>
            <person name="Martin R.R."/>
        </authorList>
    </citation>
    <scope>NUCLEOTIDE SEQUENCE [LARGE SCALE GENOMIC DNA]</scope>
</reference>
<dbReference type="RefSeq" id="YP_001430025.1">
    <property type="nucleotide sequence ID" value="NC_009764.1"/>
</dbReference>
<dbReference type="Pfam" id="PF08358">
    <property type="entry name" value="Flexi_CP_N"/>
    <property type="match status" value="1"/>
</dbReference>
<dbReference type="InterPro" id="IPR000052">
    <property type="entry name" value="Pltvir_coat"/>
</dbReference>
<protein>
    <recommendedName>
        <fullName evidence="4">Capsid protein</fullName>
    </recommendedName>
    <alternativeName>
        <fullName evidence="9">Coat protein</fullName>
    </alternativeName>
</protein>
<dbReference type="EMBL" id="EF527260">
    <property type="protein sequence ID" value="ABS89249.1"/>
    <property type="molecule type" value="Genomic_RNA"/>
</dbReference>
<evidence type="ECO:0000313" key="13">
    <source>
        <dbReference type="Proteomes" id="UP000203903"/>
    </source>
</evidence>
<feature type="region of interest" description="Disordered" evidence="10">
    <location>
        <begin position="1"/>
        <end position="51"/>
    </location>
</feature>
<evidence type="ECO:0000256" key="9">
    <source>
        <dbReference type="ARBA" id="ARBA00031336"/>
    </source>
</evidence>
<comment type="similarity">
    <text evidence="3">Belongs to the potexviruses coat protein family.</text>
</comment>
<keyword evidence="6 12" id="KW-0167">Capsid protein</keyword>
<keyword evidence="13" id="KW-1185">Reference proteome</keyword>
<dbReference type="InterPro" id="IPR013569">
    <property type="entry name" value="Carlavirus_coat_N"/>
</dbReference>
<evidence type="ECO:0000256" key="5">
    <source>
        <dbReference type="ARBA" id="ARBA00022497"/>
    </source>
</evidence>
<evidence type="ECO:0000256" key="7">
    <source>
        <dbReference type="ARBA" id="ARBA00022844"/>
    </source>
</evidence>
<sequence length="315" mass="34267">MSGKQAPSPSDEEKRKAEEDARARAAEAERQNRAPPERGGSSEANAVNDVDLSQMENQVEEAKRLLQRFHNLVKFETSNLNAGTLKNGGFEKGRPKAVLSDALKGDTSDVFTRPSLDALHAMNFKSEALDIITAQEQATIMAKLVGLGVPPQSAAPLCWSIARYCADTSSSAFADPKGTFEFQGGAIMRDAVYAVIREVSTLRAFCRAFAPITWNAMITAGKPPANWAAKGYTEETKYAAFDVFEYVTNPAAIQPLEGLLRRPTLTEMIAHETNKRLALDRNRRNARFASTSSLVTGGMLGKDIKTSFNGSNNSD</sequence>
<dbReference type="PROSITE" id="PS00418">
    <property type="entry name" value="POTEX_CARLAVIRUS_COAT"/>
    <property type="match status" value="1"/>
</dbReference>
<feature type="compositionally biased region" description="Basic and acidic residues" evidence="10">
    <location>
        <begin position="11"/>
        <end position="36"/>
    </location>
</feature>
<keyword evidence="7" id="KW-0946">Virion</keyword>
<dbReference type="PRINTS" id="PR00232">
    <property type="entry name" value="POTXCARLCOAT"/>
</dbReference>
<feature type="domain" description="Potexviruses and carlaviruses coat protein" evidence="11">
    <location>
        <begin position="237"/>
        <end position="252"/>
    </location>
</feature>
<accession>A7TZS1</accession>
<comment type="function">
    <text evidence="1">Required for genome encapsidation. Forms ribonucleoprotein complexes along with TGB1 helicase and viral RNA.</text>
</comment>
<dbReference type="GO" id="GO:1990904">
    <property type="term" value="C:ribonucleoprotein complex"/>
    <property type="evidence" value="ECO:0007669"/>
    <property type="project" value="UniProtKB-KW"/>
</dbReference>
<dbReference type="GO" id="GO:0005198">
    <property type="term" value="F:structural molecule activity"/>
    <property type="evidence" value="ECO:0007669"/>
    <property type="project" value="InterPro"/>
</dbReference>
<evidence type="ECO:0000256" key="8">
    <source>
        <dbReference type="ARBA" id="ARBA00023274"/>
    </source>
</evidence>
<dbReference type="Pfam" id="PF00286">
    <property type="entry name" value="Flexi_CP"/>
    <property type="match status" value="1"/>
</dbReference>
<evidence type="ECO:0000256" key="2">
    <source>
        <dbReference type="ARBA" id="ARBA00004328"/>
    </source>
</evidence>
<evidence type="ECO:0000256" key="3">
    <source>
        <dbReference type="ARBA" id="ARBA00007202"/>
    </source>
</evidence>
<dbReference type="GeneID" id="5536811"/>
<evidence type="ECO:0000256" key="10">
    <source>
        <dbReference type="SAM" id="MobiDB-lite"/>
    </source>
</evidence>
<organism evidence="12 13">
    <name type="scientific">Coleus vein necrosis virus</name>
    <dbReference type="NCBI Taxonomy" id="404404"/>
    <lineage>
        <taxon>Viruses</taxon>
        <taxon>Riboviria</taxon>
        <taxon>Orthornavirae</taxon>
        <taxon>Kitrinoviricota</taxon>
        <taxon>Alsuviricetes</taxon>
        <taxon>Tymovirales</taxon>
        <taxon>Betaflexiviridae</taxon>
        <taxon>Quinvirinae</taxon>
        <taxon>Carlavirus</taxon>
        <taxon>Carlavirus colei</taxon>
    </lineage>
</organism>
<keyword evidence="8" id="KW-0687">Ribonucleoprotein</keyword>
<evidence type="ECO:0000256" key="4">
    <source>
        <dbReference type="ARBA" id="ARBA00018091"/>
    </source>
</evidence>
<dbReference type="OrthoDB" id="15901at10239"/>
<evidence type="ECO:0000313" key="12">
    <source>
        <dbReference type="EMBL" id="ABS89249.1"/>
    </source>
</evidence>
<evidence type="ECO:0000259" key="11">
    <source>
        <dbReference type="PROSITE" id="PS00418"/>
    </source>
</evidence>
<evidence type="ECO:0000256" key="6">
    <source>
        <dbReference type="ARBA" id="ARBA00022561"/>
    </source>
</evidence>
<evidence type="ECO:0000256" key="1">
    <source>
        <dbReference type="ARBA" id="ARBA00004032"/>
    </source>
</evidence>
<name>A7TZS1_9VIRU</name>